<dbReference type="KEGG" id="pbar:105427611"/>
<dbReference type="InterPro" id="IPR035979">
    <property type="entry name" value="RBD_domain_sf"/>
</dbReference>
<evidence type="ECO:0000259" key="12">
    <source>
        <dbReference type="PROSITE" id="PS50102"/>
    </source>
</evidence>
<sequence>MEDTIMQMDLYGLLGVESTASMPEIKKAYRKKALTCHPDKNPDNPRAAELFQELSRVLEILTDENARAAYDKAIAARKQAKERVRQFDAKRKKLKEDLEAREEAYKRSCDPAPKSKSDKERMMAEVKRLQEEWYKQVEEEMAFTRKLLNQFDNLSNPGSDVGNFRIKIKWKIQAGDPTSGGYNYDNLHKMFSKYGDITALVVSSAKKGNALVEFGTRSAAETALLAEIGLAENPLRLSGLWDTKKHSTGAASSANFNIRNPTFPTMAHFNSTPCASVSFSSAPDIFTQQPRLSDAEFESSVLTNLRRAEERKRLIEELKAQDEN</sequence>
<dbReference type="PROSITE" id="PS50102">
    <property type="entry name" value="RRM"/>
    <property type="match status" value="1"/>
</dbReference>
<evidence type="ECO:0000256" key="8">
    <source>
        <dbReference type="ARBA" id="ARBA00074360"/>
    </source>
</evidence>
<comment type="function">
    <text evidence="7">May negatively affect PAX8-induced thyroglobulin/TG transcription.</text>
</comment>
<keyword evidence="6" id="KW-0539">Nucleus</keyword>
<evidence type="ECO:0000256" key="3">
    <source>
        <dbReference type="ARBA" id="ARBA00022490"/>
    </source>
</evidence>
<keyword evidence="13" id="KW-1185">Reference proteome</keyword>
<dbReference type="SUPFAM" id="SSF46565">
    <property type="entry name" value="Chaperone J-domain"/>
    <property type="match status" value="1"/>
</dbReference>
<dbReference type="CDD" id="cd12429">
    <property type="entry name" value="RRM_DNAJC17"/>
    <property type="match status" value="1"/>
</dbReference>
<dbReference type="PROSITE" id="PS50076">
    <property type="entry name" value="DNAJ_2"/>
    <property type="match status" value="1"/>
</dbReference>
<dbReference type="AlphaFoldDB" id="A0A6I9X0E5"/>
<organism evidence="13 14">
    <name type="scientific">Pogonomyrmex barbatus</name>
    <name type="common">red harvester ant</name>
    <dbReference type="NCBI Taxonomy" id="144034"/>
    <lineage>
        <taxon>Eukaryota</taxon>
        <taxon>Metazoa</taxon>
        <taxon>Ecdysozoa</taxon>
        <taxon>Arthropoda</taxon>
        <taxon>Hexapoda</taxon>
        <taxon>Insecta</taxon>
        <taxon>Pterygota</taxon>
        <taxon>Neoptera</taxon>
        <taxon>Endopterygota</taxon>
        <taxon>Hymenoptera</taxon>
        <taxon>Apocrita</taxon>
        <taxon>Aculeata</taxon>
        <taxon>Formicoidea</taxon>
        <taxon>Formicidae</taxon>
        <taxon>Myrmicinae</taxon>
        <taxon>Pogonomyrmex</taxon>
    </lineage>
</organism>
<evidence type="ECO:0000259" key="11">
    <source>
        <dbReference type="PROSITE" id="PS50076"/>
    </source>
</evidence>
<dbReference type="FunFam" id="1.10.287.110:FF:000059">
    <property type="entry name" value="dnaJ homolog subfamily C member 17"/>
    <property type="match status" value="1"/>
</dbReference>
<evidence type="ECO:0000256" key="4">
    <source>
        <dbReference type="ARBA" id="ARBA00022884"/>
    </source>
</evidence>
<dbReference type="GO" id="GO:0003723">
    <property type="term" value="F:RNA binding"/>
    <property type="evidence" value="ECO:0007669"/>
    <property type="project" value="UniProtKB-UniRule"/>
</dbReference>
<dbReference type="GO" id="GO:0005681">
    <property type="term" value="C:spliceosomal complex"/>
    <property type="evidence" value="ECO:0007669"/>
    <property type="project" value="TreeGrafter"/>
</dbReference>
<keyword evidence="3" id="KW-0963">Cytoplasm</keyword>
<dbReference type="InterPro" id="IPR036869">
    <property type="entry name" value="J_dom_sf"/>
</dbReference>
<feature type="domain" description="RRM" evidence="12">
    <location>
        <begin position="170"/>
        <end position="238"/>
    </location>
</feature>
<proteinExistence type="predicted"/>
<evidence type="ECO:0000256" key="10">
    <source>
        <dbReference type="SAM" id="MobiDB-lite"/>
    </source>
</evidence>
<dbReference type="InterPro" id="IPR000504">
    <property type="entry name" value="RRM_dom"/>
</dbReference>
<dbReference type="GeneID" id="105427611"/>
<dbReference type="PRINTS" id="PR00625">
    <property type="entry name" value="JDOMAIN"/>
</dbReference>
<name>A0A6I9X0E5_9HYME</name>
<dbReference type="SMART" id="SM00271">
    <property type="entry name" value="DnaJ"/>
    <property type="match status" value="1"/>
</dbReference>
<dbReference type="GO" id="GO:0005737">
    <property type="term" value="C:cytoplasm"/>
    <property type="evidence" value="ECO:0007669"/>
    <property type="project" value="UniProtKB-SubCell"/>
</dbReference>
<dbReference type="PANTHER" id="PTHR44313:SF1">
    <property type="entry name" value="DNAJ HOMOLOG SUBFAMILY C MEMBER 17"/>
    <property type="match status" value="1"/>
</dbReference>
<feature type="region of interest" description="Disordered" evidence="10">
    <location>
        <begin position="101"/>
        <end position="121"/>
    </location>
</feature>
<dbReference type="InterPro" id="IPR052094">
    <property type="entry name" value="Pre-mRNA-splicing_ERAD"/>
</dbReference>
<dbReference type="InterPro" id="IPR034254">
    <property type="entry name" value="DNAJC17_RRM"/>
</dbReference>
<accession>A0A6I9X0E5</accession>
<evidence type="ECO:0000313" key="13">
    <source>
        <dbReference type="Proteomes" id="UP000504615"/>
    </source>
</evidence>
<keyword evidence="4 9" id="KW-0694">RNA-binding</keyword>
<evidence type="ECO:0000256" key="1">
    <source>
        <dbReference type="ARBA" id="ARBA00004123"/>
    </source>
</evidence>
<evidence type="ECO:0000313" key="14">
    <source>
        <dbReference type="RefSeq" id="XP_011637735.1"/>
    </source>
</evidence>
<dbReference type="InterPro" id="IPR012677">
    <property type="entry name" value="Nucleotide-bd_a/b_plait_sf"/>
</dbReference>
<dbReference type="OrthoDB" id="259708at2759"/>
<evidence type="ECO:0000256" key="7">
    <source>
        <dbReference type="ARBA" id="ARBA00053783"/>
    </source>
</evidence>
<reference evidence="14" key="1">
    <citation type="submission" date="2025-08" db="UniProtKB">
        <authorList>
            <consortium name="RefSeq"/>
        </authorList>
    </citation>
    <scope>IDENTIFICATION</scope>
</reference>
<dbReference type="Gene3D" id="3.30.70.330">
    <property type="match status" value="1"/>
</dbReference>
<dbReference type="InterPro" id="IPR001623">
    <property type="entry name" value="DnaJ_domain"/>
</dbReference>
<feature type="domain" description="J" evidence="11">
    <location>
        <begin position="9"/>
        <end position="74"/>
    </location>
</feature>
<comment type="subcellular location">
    <subcellularLocation>
        <location evidence="2">Cytoplasm</location>
    </subcellularLocation>
    <subcellularLocation>
        <location evidence="1">Nucleus</location>
    </subcellularLocation>
</comment>
<evidence type="ECO:0000256" key="5">
    <source>
        <dbReference type="ARBA" id="ARBA00023186"/>
    </source>
</evidence>
<dbReference type="RefSeq" id="XP_011637735.1">
    <property type="nucleotide sequence ID" value="XM_011639433.2"/>
</dbReference>
<evidence type="ECO:0000256" key="9">
    <source>
        <dbReference type="PROSITE-ProRule" id="PRU00176"/>
    </source>
</evidence>
<protein>
    <recommendedName>
        <fullName evidence="8">DnaJ homolog subfamily C member 17</fullName>
    </recommendedName>
</protein>
<dbReference type="CDD" id="cd06257">
    <property type="entry name" value="DnaJ"/>
    <property type="match status" value="1"/>
</dbReference>
<gene>
    <name evidence="14" type="primary">LOC105427611</name>
</gene>
<dbReference type="GO" id="GO:0000390">
    <property type="term" value="P:spliceosomal complex disassembly"/>
    <property type="evidence" value="ECO:0007669"/>
    <property type="project" value="TreeGrafter"/>
</dbReference>
<dbReference type="Pfam" id="PF00226">
    <property type="entry name" value="DnaJ"/>
    <property type="match status" value="1"/>
</dbReference>
<dbReference type="SUPFAM" id="SSF54928">
    <property type="entry name" value="RNA-binding domain, RBD"/>
    <property type="match status" value="1"/>
</dbReference>
<evidence type="ECO:0000256" key="2">
    <source>
        <dbReference type="ARBA" id="ARBA00004496"/>
    </source>
</evidence>
<keyword evidence="5" id="KW-0143">Chaperone</keyword>
<dbReference type="Gene3D" id="1.10.287.110">
    <property type="entry name" value="DnaJ domain"/>
    <property type="match status" value="1"/>
</dbReference>
<evidence type="ECO:0000256" key="6">
    <source>
        <dbReference type="ARBA" id="ARBA00023242"/>
    </source>
</evidence>
<dbReference type="Pfam" id="PF00076">
    <property type="entry name" value="RRM_1"/>
    <property type="match status" value="1"/>
</dbReference>
<dbReference type="PANTHER" id="PTHR44313">
    <property type="entry name" value="DNAJ HOMOLOG SUBFAMILY C MEMBER 17"/>
    <property type="match status" value="1"/>
</dbReference>
<dbReference type="Proteomes" id="UP000504615">
    <property type="component" value="Unplaced"/>
</dbReference>